<feature type="transmembrane region" description="Helical" evidence="12">
    <location>
        <begin position="176"/>
        <end position="198"/>
    </location>
</feature>
<evidence type="ECO:0000259" key="14">
    <source>
        <dbReference type="PROSITE" id="PS51098"/>
    </source>
</evidence>
<dbReference type="Proteomes" id="UP000325212">
    <property type="component" value="Unassembled WGS sequence"/>
</dbReference>
<dbReference type="SUPFAM" id="SSF51261">
    <property type="entry name" value="Duplicated hybrid motif"/>
    <property type="match status" value="1"/>
</dbReference>
<evidence type="ECO:0000259" key="15">
    <source>
        <dbReference type="PROSITE" id="PS51103"/>
    </source>
</evidence>
<dbReference type="PROSITE" id="PS51103">
    <property type="entry name" value="PTS_EIIC_TYPE_1"/>
    <property type="match status" value="1"/>
</dbReference>
<dbReference type="InterPro" id="IPR011055">
    <property type="entry name" value="Dup_hybrid_motif"/>
</dbReference>
<keyword evidence="6" id="KW-0598">Phosphotransferase system</keyword>
<feature type="domain" description="PTS EIIC type-1" evidence="15">
    <location>
        <begin position="105"/>
        <end position="477"/>
    </location>
</feature>
<evidence type="ECO:0000256" key="9">
    <source>
        <dbReference type="ARBA" id="ARBA00022989"/>
    </source>
</evidence>
<feature type="active site" description="Phosphocysteine intermediate; for EIIB activity" evidence="11">
    <location>
        <position position="27"/>
    </location>
</feature>
<sequence length="635" mass="68759">MGKYESLAKDIIKNVGGKENINSLTHCITRLRFKLKDESKANDEVLKKMDGVITVMKSGGQYQVVIGNHVPYVYADVCSVAGLSNESVSDSKDEAKGKIFDRLIDVISSIFQPVLSVLAACGMLRGFNSMFATLGFYSNTSGGYLLLDTIGNAIFMFLPVFLAYTAAKKFGLKQFVGIVIGCALCTPAIQLSTLSAAGQPMYTLFEGTMFQSPIYTTFFGIPIISMDYTSTVMPAILIVYFASKCQKIFEKIIPELVKAFFVPLLTLIVALPIGYIILGPVATFGSNMIATGLLQLRGLNPIIAGAIMGTFWQPLVIFGLHWGVIPIYINNIMTNGFDNFLMMSFATTWATTAVVLAIMVKTKDKKLKSLCFPAFISGLFGITEPAIYGIVLPKKKPFIISCIISGIVGAYFGASNFSEYIMGGFGIFEFPSLINPQTGDLGNVYVGIIGTVVTVILAFIVMYVLYKDEEPKEIEAEKFDGVTTKDYIIASPISGKVLPLEQAKDAAFAEGTLGKGIIILPEEGEVFSPVDGTISALFPTLHAIGITSDNGIELLIHIGLNTVQLEGKGFKAFVSAGDKVIKGQKIITFDKNSIEEAGYSLETPVIITNSNDLLDIIETSEKVVKAKDELMTVIF</sequence>
<dbReference type="FunFam" id="2.70.70.10:FF:000001">
    <property type="entry name" value="PTS system glucose-specific IIA component"/>
    <property type="match status" value="1"/>
</dbReference>
<evidence type="ECO:0000256" key="8">
    <source>
        <dbReference type="ARBA" id="ARBA00022777"/>
    </source>
</evidence>
<dbReference type="PANTHER" id="PTHR30175:SF1">
    <property type="entry name" value="PTS SYSTEM ARBUTIN-, CELLOBIOSE-, AND SALICIN-SPECIFIC EIIBC COMPONENT-RELATED"/>
    <property type="match status" value="1"/>
</dbReference>
<evidence type="ECO:0000256" key="11">
    <source>
        <dbReference type="PROSITE-ProRule" id="PRU00421"/>
    </source>
</evidence>
<feature type="transmembrane region" description="Helical" evidence="12">
    <location>
        <begin position="103"/>
        <end position="125"/>
    </location>
</feature>
<dbReference type="PANTHER" id="PTHR30175">
    <property type="entry name" value="PHOSPHOTRANSFERASE SYSTEM TRANSPORT PROTEIN"/>
    <property type="match status" value="1"/>
</dbReference>
<feature type="transmembrane region" description="Helical" evidence="12">
    <location>
        <begin position="398"/>
        <end position="422"/>
    </location>
</feature>
<dbReference type="PROSITE" id="PS01035">
    <property type="entry name" value="PTS_EIIB_TYPE_1_CYS"/>
    <property type="match status" value="1"/>
</dbReference>
<gene>
    <name evidence="16" type="primary">bglF_1</name>
    <name evidence="16" type="ORF">CDIOL_18190</name>
</gene>
<keyword evidence="7 12" id="KW-0812">Transmembrane</keyword>
<dbReference type="InterPro" id="IPR050558">
    <property type="entry name" value="PTS_Sugar-Specific_Components"/>
</dbReference>
<dbReference type="FunFam" id="3.30.1360.60:FF:000001">
    <property type="entry name" value="PTS system glucose-specific IIBC component PtsG"/>
    <property type="match status" value="1"/>
</dbReference>
<dbReference type="NCBIfam" id="TIGR01995">
    <property type="entry name" value="PTS-II-ABC-beta"/>
    <property type="match status" value="1"/>
</dbReference>
<feature type="transmembrane region" description="Helical" evidence="12">
    <location>
        <begin position="340"/>
        <end position="360"/>
    </location>
</feature>
<proteinExistence type="predicted"/>
<dbReference type="PROSITE" id="PS51093">
    <property type="entry name" value="PTS_EIIA_TYPE_1"/>
    <property type="match status" value="1"/>
</dbReference>
<dbReference type="EMBL" id="BJLA01000005">
    <property type="protein sequence ID" value="GEA30896.1"/>
    <property type="molecule type" value="Genomic_DNA"/>
</dbReference>
<dbReference type="GO" id="GO:0016301">
    <property type="term" value="F:kinase activity"/>
    <property type="evidence" value="ECO:0007669"/>
    <property type="project" value="UniProtKB-KW"/>
</dbReference>
<comment type="subcellular location">
    <subcellularLocation>
        <location evidence="1">Cell membrane</location>
        <topology evidence="1">Multi-pass membrane protein</topology>
    </subcellularLocation>
</comment>
<dbReference type="PROSITE" id="PS51098">
    <property type="entry name" value="PTS_EIIB_TYPE_1"/>
    <property type="match status" value="1"/>
</dbReference>
<evidence type="ECO:0000256" key="4">
    <source>
        <dbReference type="ARBA" id="ARBA00022597"/>
    </source>
</evidence>
<evidence type="ECO:0000256" key="2">
    <source>
        <dbReference type="ARBA" id="ARBA00022448"/>
    </source>
</evidence>
<keyword evidence="4" id="KW-0762">Sugar transport</keyword>
<feature type="transmembrane region" description="Helical" evidence="12">
    <location>
        <begin position="260"/>
        <end position="282"/>
    </location>
</feature>
<feature type="domain" description="PTS EIIA type-1" evidence="13">
    <location>
        <begin position="505"/>
        <end position="609"/>
    </location>
</feature>
<evidence type="ECO:0000256" key="12">
    <source>
        <dbReference type="SAM" id="Phobius"/>
    </source>
</evidence>
<evidence type="ECO:0000256" key="5">
    <source>
        <dbReference type="ARBA" id="ARBA00022679"/>
    </source>
</evidence>
<evidence type="ECO:0000313" key="17">
    <source>
        <dbReference type="Proteomes" id="UP000325212"/>
    </source>
</evidence>
<feature type="transmembrane region" description="Helical" evidence="12">
    <location>
        <begin position="302"/>
        <end position="328"/>
    </location>
</feature>
<keyword evidence="10 12" id="KW-0472">Membrane</keyword>
<feature type="transmembrane region" description="Helical" evidence="12">
    <location>
        <begin position="442"/>
        <end position="466"/>
    </location>
</feature>
<keyword evidence="17" id="KW-1185">Reference proteome</keyword>
<dbReference type="PROSITE" id="PS00371">
    <property type="entry name" value="PTS_EIIA_TYPE_1_HIS"/>
    <property type="match status" value="1"/>
</dbReference>
<dbReference type="Pfam" id="PF00358">
    <property type="entry name" value="PTS_EIIA_1"/>
    <property type="match status" value="1"/>
</dbReference>
<dbReference type="GO" id="GO:0015771">
    <property type="term" value="P:trehalose transport"/>
    <property type="evidence" value="ECO:0007669"/>
    <property type="project" value="TreeGrafter"/>
</dbReference>
<dbReference type="InterPro" id="IPR003352">
    <property type="entry name" value="PTS_EIIC"/>
</dbReference>
<name>A0AAV3W1J4_9CLOT</name>
<dbReference type="InterPro" id="IPR036878">
    <property type="entry name" value="Glu_permease_IIB"/>
</dbReference>
<dbReference type="InterPro" id="IPR018113">
    <property type="entry name" value="PTrfase_EIIB_Cys"/>
</dbReference>
<feature type="transmembrane region" description="Helical" evidence="12">
    <location>
        <begin position="218"/>
        <end position="240"/>
    </location>
</feature>
<evidence type="ECO:0000313" key="16">
    <source>
        <dbReference type="EMBL" id="GEA30896.1"/>
    </source>
</evidence>
<keyword evidence="5" id="KW-0808">Transferase</keyword>
<protein>
    <submittedName>
        <fullName evidence="16">PTS beta-glucoside transporter subunit EIIBCA</fullName>
    </submittedName>
</protein>
<dbReference type="SUPFAM" id="SSF55604">
    <property type="entry name" value="Glucose permease domain IIB"/>
    <property type="match status" value="1"/>
</dbReference>
<reference evidence="16 17" key="1">
    <citation type="submission" date="2019-06" db="EMBL/GenBank/DDBJ databases">
        <title>Draft genome sequence of Clostridium diolis DSM 15410.</title>
        <authorList>
            <person name="Kobayashi H."/>
            <person name="Tanizawa Y."/>
            <person name="Tohno M."/>
        </authorList>
    </citation>
    <scope>NUCLEOTIDE SEQUENCE [LARGE SCALE GENOMIC DNA]</scope>
    <source>
        <strain evidence="16 17">DSM 15410</strain>
    </source>
</reference>
<accession>A0AAV3W1J4</accession>
<dbReference type="GO" id="GO:0090589">
    <property type="term" value="F:protein-phosphocysteine-trehalose phosphotransferase system transporter activity"/>
    <property type="evidence" value="ECO:0007669"/>
    <property type="project" value="TreeGrafter"/>
</dbReference>
<keyword evidence="9 12" id="KW-1133">Transmembrane helix</keyword>
<keyword evidence="8" id="KW-0418">Kinase</keyword>
<dbReference type="Pfam" id="PF02378">
    <property type="entry name" value="PTS_EIIC"/>
    <property type="match status" value="1"/>
</dbReference>
<keyword evidence="3" id="KW-1003">Cell membrane</keyword>
<dbReference type="AlphaFoldDB" id="A0AAV3W1J4"/>
<dbReference type="CDD" id="cd00212">
    <property type="entry name" value="PTS_IIB_glc"/>
    <property type="match status" value="1"/>
</dbReference>
<evidence type="ECO:0000256" key="6">
    <source>
        <dbReference type="ARBA" id="ARBA00022683"/>
    </source>
</evidence>
<dbReference type="RefSeq" id="WP_039773201.1">
    <property type="nucleotide sequence ID" value="NZ_BJLA01000005.1"/>
</dbReference>
<dbReference type="GO" id="GO:0009401">
    <property type="term" value="P:phosphoenolpyruvate-dependent sugar phosphotransferase system"/>
    <property type="evidence" value="ECO:0007669"/>
    <property type="project" value="UniProtKB-KW"/>
</dbReference>
<evidence type="ECO:0000259" key="13">
    <source>
        <dbReference type="PROSITE" id="PS51093"/>
    </source>
</evidence>
<comment type="caution">
    <text evidence="16">The sequence shown here is derived from an EMBL/GenBank/DDBJ whole genome shotgun (WGS) entry which is preliminary data.</text>
</comment>
<evidence type="ECO:0000256" key="1">
    <source>
        <dbReference type="ARBA" id="ARBA00004651"/>
    </source>
</evidence>
<dbReference type="Gene3D" id="2.70.70.10">
    <property type="entry name" value="Glucose Permease (Domain IIA)"/>
    <property type="match status" value="1"/>
</dbReference>
<feature type="transmembrane region" description="Helical" evidence="12">
    <location>
        <begin position="372"/>
        <end position="391"/>
    </location>
</feature>
<feature type="domain" description="PTS EIIB type-1" evidence="14">
    <location>
        <begin position="5"/>
        <end position="87"/>
    </location>
</feature>
<dbReference type="NCBIfam" id="TIGR00830">
    <property type="entry name" value="PTBA"/>
    <property type="match status" value="1"/>
</dbReference>
<evidence type="ECO:0000256" key="7">
    <source>
        <dbReference type="ARBA" id="ARBA00022692"/>
    </source>
</evidence>
<keyword evidence="2" id="KW-0813">Transport</keyword>
<dbReference type="InterPro" id="IPR011297">
    <property type="entry name" value="PTS_IIABC_b_glu"/>
</dbReference>
<evidence type="ECO:0000256" key="3">
    <source>
        <dbReference type="ARBA" id="ARBA00022475"/>
    </source>
</evidence>
<feature type="transmembrane region" description="Helical" evidence="12">
    <location>
        <begin position="145"/>
        <end position="164"/>
    </location>
</feature>
<dbReference type="Gene3D" id="3.30.1360.60">
    <property type="entry name" value="Glucose permease domain IIB"/>
    <property type="match status" value="1"/>
</dbReference>
<dbReference type="InterPro" id="IPR001127">
    <property type="entry name" value="PTS_EIIA_1_perm"/>
</dbReference>
<dbReference type="Pfam" id="PF00367">
    <property type="entry name" value="PTS_EIIB"/>
    <property type="match status" value="1"/>
</dbReference>
<dbReference type="InterPro" id="IPR001996">
    <property type="entry name" value="PTS_IIB_1"/>
</dbReference>
<dbReference type="GO" id="GO:0008982">
    <property type="term" value="F:protein-N(PI)-phosphohistidine-sugar phosphotransferase activity"/>
    <property type="evidence" value="ECO:0007669"/>
    <property type="project" value="InterPro"/>
</dbReference>
<dbReference type="InterPro" id="IPR013013">
    <property type="entry name" value="PTS_EIIC_1"/>
</dbReference>
<organism evidence="16 17">
    <name type="scientific">Clostridium diolis</name>
    <dbReference type="NCBI Taxonomy" id="223919"/>
    <lineage>
        <taxon>Bacteria</taxon>
        <taxon>Bacillati</taxon>
        <taxon>Bacillota</taxon>
        <taxon>Clostridia</taxon>
        <taxon>Eubacteriales</taxon>
        <taxon>Clostridiaceae</taxon>
        <taxon>Clostridium</taxon>
    </lineage>
</organism>
<evidence type="ECO:0000256" key="10">
    <source>
        <dbReference type="ARBA" id="ARBA00023136"/>
    </source>
</evidence>
<dbReference type="GO" id="GO:0005886">
    <property type="term" value="C:plasma membrane"/>
    <property type="evidence" value="ECO:0007669"/>
    <property type="project" value="UniProtKB-SubCell"/>
</dbReference>